<dbReference type="InterPro" id="IPR046740">
    <property type="entry name" value="DUF6790"/>
</dbReference>
<feature type="transmembrane region" description="Helical" evidence="1">
    <location>
        <begin position="72"/>
        <end position="90"/>
    </location>
</feature>
<keyword evidence="1" id="KW-0812">Transmembrane</keyword>
<keyword evidence="1" id="KW-1133">Transmembrane helix</keyword>
<feature type="transmembrane region" description="Helical" evidence="1">
    <location>
        <begin position="31"/>
        <end position="52"/>
    </location>
</feature>
<dbReference type="Proteomes" id="UP000197007">
    <property type="component" value="Chromosome"/>
</dbReference>
<evidence type="ECO:0000256" key="1">
    <source>
        <dbReference type="SAM" id="Phobius"/>
    </source>
</evidence>
<proteinExistence type="predicted"/>
<evidence type="ECO:0000313" key="2">
    <source>
        <dbReference type="EMBL" id="ASF43958.1"/>
    </source>
</evidence>
<feature type="transmembrane region" description="Helical" evidence="1">
    <location>
        <begin position="126"/>
        <end position="146"/>
    </location>
</feature>
<dbReference type="RefSeq" id="WP_009413355.1">
    <property type="nucleotide sequence ID" value="NZ_CP022022.1"/>
</dbReference>
<accession>A0A1Z4BRR3</accession>
<evidence type="ECO:0000313" key="3">
    <source>
        <dbReference type="Proteomes" id="UP000197007"/>
    </source>
</evidence>
<dbReference type="AlphaFoldDB" id="A0A1Z4BRR3"/>
<sequence length="148" mass="16784">MIYLIVYLICWLLAVVLYAFSFDESFVYTALYTHLVYGVGFFGLFNFVGHSILSEKVAKTIGWVSNGFQKELGFVSLGIGICGIVCHWFRDGFWLATTIPFSVFLIGAALLHIVEMKQKHNFNKGNVWIILPDFLMPLTLVILLILKP</sequence>
<reference evidence="3" key="1">
    <citation type="submission" date="2017-06" db="EMBL/GenBank/DDBJ databases">
        <title>Complete genome sequence of Capnocytophaga sp. KCOM 1579 (=ChDC OS43) isolated from a human refractory periapical abscess lesion.</title>
        <authorList>
            <person name="Kook J.-K."/>
            <person name="Park S.-N."/>
            <person name="Lim Y.K."/>
            <person name="Roh H."/>
        </authorList>
    </citation>
    <scope>NUCLEOTIDE SEQUENCE [LARGE SCALE GENOMIC DNA]</scope>
    <source>
        <strain evidence="3">ChDC OS43</strain>
    </source>
</reference>
<dbReference type="EMBL" id="CP022022">
    <property type="protein sequence ID" value="ASF43958.1"/>
    <property type="molecule type" value="Genomic_DNA"/>
</dbReference>
<protein>
    <submittedName>
        <fullName evidence="2">Stearoyl-CoA 9-desaturase</fullName>
    </submittedName>
</protein>
<organism evidence="2 3">
    <name type="scientific">Capnocytophaga endodontalis</name>
    <dbReference type="NCBI Taxonomy" id="2708117"/>
    <lineage>
        <taxon>Bacteria</taxon>
        <taxon>Pseudomonadati</taxon>
        <taxon>Bacteroidota</taxon>
        <taxon>Flavobacteriia</taxon>
        <taxon>Flavobacteriales</taxon>
        <taxon>Flavobacteriaceae</taxon>
        <taxon>Capnocytophaga</taxon>
    </lineage>
</organism>
<keyword evidence="1" id="KW-0472">Membrane</keyword>
<dbReference type="Pfam" id="PF20589">
    <property type="entry name" value="DUF6790"/>
    <property type="match status" value="1"/>
</dbReference>
<dbReference type="KEGG" id="capn:CBG49_13160"/>
<keyword evidence="3" id="KW-1185">Reference proteome</keyword>
<feature type="transmembrane region" description="Helical" evidence="1">
    <location>
        <begin position="96"/>
        <end position="114"/>
    </location>
</feature>
<gene>
    <name evidence="2" type="ORF">CBG49_13160</name>
</gene>
<name>A0A1Z4BRR3_9FLAO</name>